<feature type="non-terminal residue" evidence="1">
    <location>
        <position position="349"/>
    </location>
</feature>
<keyword evidence="2" id="KW-1185">Reference proteome</keyword>
<evidence type="ECO:0000313" key="1">
    <source>
        <dbReference type="EMBL" id="CAG8614518.1"/>
    </source>
</evidence>
<evidence type="ECO:0000313" key="2">
    <source>
        <dbReference type="Proteomes" id="UP000789860"/>
    </source>
</evidence>
<name>A0ACA9MX64_9GLOM</name>
<accession>A0ACA9MX64</accession>
<dbReference type="Proteomes" id="UP000789860">
    <property type="component" value="Unassembled WGS sequence"/>
</dbReference>
<sequence length="349" mass="39507">MASNYNTTDGSQMKVHKTGEYSTKKFSTSSGIACAVQTVGDAIEPFVPLFSMVTTIVHQLSTIYENAKCNQKICLALVERVEIAQFAVKSLQRQKQANEERFRNQSYYNAWVRFVNVLENIKKFAKEITQLSYFQKFINANAIKDAFEKNIKEFEEVCSDLHFTIAMYDVERREQEAKNVAEDIDLLNKSVDEVKSDLKVVMNEVAALASSMEHLNAQTSRSSGRHTASKTPLKEVYEAPKVDPNELSDPFASNDNVRGSRKTVIKKMFRGQEVACKKVPNIENNDTAQSQKVQGLSAEVKNLLDIVRWLAPEKMRVTGEHVMAKKRENLQIELCPSKIPSELAKIIKK</sequence>
<dbReference type="EMBL" id="CAJVPM010016524">
    <property type="protein sequence ID" value="CAG8614518.1"/>
    <property type="molecule type" value="Genomic_DNA"/>
</dbReference>
<protein>
    <submittedName>
        <fullName evidence="1">10369_t:CDS:1</fullName>
    </submittedName>
</protein>
<gene>
    <name evidence="1" type="ORF">SCALOS_LOCUS7419</name>
</gene>
<organism evidence="1 2">
    <name type="scientific">Scutellospora calospora</name>
    <dbReference type="NCBI Taxonomy" id="85575"/>
    <lineage>
        <taxon>Eukaryota</taxon>
        <taxon>Fungi</taxon>
        <taxon>Fungi incertae sedis</taxon>
        <taxon>Mucoromycota</taxon>
        <taxon>Glomeromycotina</taxon>
        <taxon>Glomeromycetes</taxon>
        <taxon>Diversisporales</taxon>
        <taxon>Gigasporaceae</taxon>
        <taxon>Scutellospora</taxon>
    </lineage>
</organism>
<reference evidence="1" key="1">
    <citation type="submission" date="2021-06" db="EMBL/GenBank/DDBJ databases">
        <authorList>
            <person name="Kallberg Y."/>
            <person name="Tangrot J."/>
            <person name="Rosling A."/>
        </authorList>
    </citation>
    <scope>NUCLEOTIDE SEQUENCE</scope>
    <source>
        <strain evidence="1">AU212A</strain>
    </source>
</reference>
<proteinExistence type="predicted"/>
<comment type="caution">
    <text evidence="1">The sequence shown here is derived from an EMBL/GenBank/DDBJ whole genome shotgun (WGS) entry which is preliminary data.</text>
</comment>